<feature type="region of interest" description="Disordered" evidence="1">
    <location>
        <begin position="40"/>
        <end position="89"/>
    </location>
</feature>
<feature type="region of interest" description="Disordered" evidence="1">
    <location>
        <begin position="154"/>
        <end position="226"/>
    </location>
</feature>
<accession>A0ABM1A963</accession>
<dbReference type="Proteomes" id="UP000694888">
    <property type="component" value="Unplaced"/>
</dbReference>
<feature type="compositionally biased region" description="Low complexity" evidence="1">
    <location>
        <begin position="160"/>
        <end position="171"/>
    </location>
</feature>
<feature type="compositionally biased region" description="Polar residues" evidence="1">
    <location>
        <begin position="353"/>
        <end position="375"/>
    </location>
</feature>
<sequence>MEFLKSRANMREVRQAPRSAGHVVWSSSFQTVGSLRRHCDRPIPLAEEDSSPISGRSTRLKSAPPSSSYSGSSYSSSSSSSFSTSSSKISLTSPFVLTGFKQYNGRGEAGDEDSHSPGGLRQTIYKGSSSSALTNAENLQSGKYNVLYKHSEAGSRRASSEGAGSGSRRASQTNGRSTNVLVRRRSSFFKENGSGRRRESGSAPHKTNHAKSGQEIRPKSAPGEVCEKDENNVSRLQFKSSKKFSKFPTDKNKLYPPVEIQIEDSSSSDCSDFDNNIFRNELCPNEGNELANLTWSKNKTEQQNNTVLTDKGVESGYNFKTSGETEDTNNRPGSNTGRRKSCVGVNGERNNRIKSGQSSEMDQDAMSLSSSTFRGRSQSIASGSLILDPTRWSGSRSRRRSSFLLSPRVEKKKGVTVVIDHASNRRNLQRRMSSEAWFQKAAKVIQDLPPHQADTTGEYAEDPDEMAKRLCRPTASSRGRKGGNMAPSLEIQTIVRRLSVSDPRAVPEAQRMMPRDWMFLNLDGFVEFSRLSNQLVQTYVGDRDVNFEGPIR</sequence>
<evidence type="ECO:0000313" key="3">
    <source>
        <dbReference type="RefSeq" id="XP_012943208.1"/>
    </source>
</evidence>
<feature type="region of interest" description="Disordered" evidence="1">
    <location>
        <begin position="1"/>
        <end position="21"/>
    </location>
</feature>
<feature type="region of interest" description="Disordered" evidence="1">
    <location>
        <begin position="313"/>
        <end position="375"/>
    </location>
</feature>
<dbReference type="GeneID" id="106013050"/>
<feature type="compositionally biased region" description="Low complexity" evidence="1">
    <location>
        <begin position="62"/>
        <end position="89"/>
    </location>
</feature>
<keyword evidence="2" id="KW-1185">Reference proteome</keyword>
<proteinExistence type="predicted"/>
<organism evidence="2 3">
    <name type="scientific">Aplysia californica</name>
    <name type="common">California sea hare</name>
    <dbReference type="NCBI Taxonomy" id="6500"/>
    <lineage>
        <taxon>Eukaryota</taxon>
        <taxon>Metazoa</taxon>
        <taxon>Spiralia</taxon>
        <taxon>Lophotrochozoa</taxon>
        <taxon>Mollusca</taxon>
        <taxon>Gastropoda</taxon>
        <taxon>Heterobranchia</taxon>
        <taxon>Euthyneura</taxon>
        <taxon>Tectipleura</taxon>
        <taxon>Aplysiida</taxon>
        <taxon>Aplysioidea</taxon>
        <taxon>Aplysiidae</taxon>
        <taxon>Aplysia</taxon>
    </lineage>
</organism>
<protein>
    <submittedName>
        <fullName evidence="3">Uncharacterized protein LOC106013050</fullName>
    </submittedName>
</protein>
<gene>
    <name evidence="3" type="primary">LOC106013050</name>
</gene>
<name>A0ABM1A963_APLCA</name>
<evidence type="ECO:0000256" key="1">
    <source>
        <dbReference type="SAM" id="MobiDB-lite"/>
    </source>
</evidence>
<reference evidence="3" key="1">
    <citation type="submission" date="2025-08" db="UniProtKB">
        <authorList>
            <consortium name="RefSeq"/>
        </authorList>
    </citation>
    <scope>IDENTIFICATION</scope>
</reference>
<evidence type="ECO:0000313" key="2">
    <source>
        <dbReference type="Proteomes" id="UP000694888"/>
    </source>
</evidence>
<feature type="region of interest" description="Disordered" evidence="1">
    <location>
        <begin position="106"/>
        <end position="125"/>
    </location>
</feature>
<dbReference type="RefSeq" id="XP_012943208.1">
    <property type="nucleotide sequence ID" value="XM_013087754.2"/>
</dbReference>